<reference evidence="1 2" key="1">
    <citation type="journal article" date="2020" name="Mol. Biol. Evol.">
        <title>Distinct Expression and Methylation Patterns for Genes with Different Fates following a Single Whole-Genome Duplication in Flowering Plants.</title>
        <authorList>
            <person name="Shi T."/>
            <person name="Rahmani R.S."/>
            <person name="Gugger P.F."/>
            <person name="Wang M."/>
            <person name="Li H."/>
            <person name="Zhang Y."/>
            <person name="Li Z."/>
            <person name="Wang Q."/>
            <person name="Van de Peer Y."/>
            <person name="Marchal K."/>
            <person name="Chen J."/>
        </authorList>
    </citation>
    <scope>NUCLEOTIDE SEQUENCE [LARGE SCALE GENOMIC DNA]</scope>
    <source>
        <tissue evidence="1">Leaf</tissue>
    </source>
</reference>
<dbReference type="AlphaFoldDB" id="A0A822YVY7"/>
<evidence type="ECO:0000313" key="2">
    <source>
        <dbReference type="Proteomes" id="UP000607653"/>
    </source>
</evidence>
<sequence length="54" mass="6427">MQDFNILEFNLIGIGLNNLNLERFPFSSKIKTKPFPLEWCYNTKQKQSKHTLIQ</sequence>
<gene>
    <name evidence="1" type="ORF">HUJ06_005925</name>
</gene>
<dbReference type="Proteomes" id="UP000607653">
    <property type="component" value="Unassembled WGS sequence"/>
</dbReference>
<proteinExistence type="predicted"/>
<organism evidence="1 2">
    <name type="scientific">Nelumbo nucifera</name>
    <name type="common">Sacred lotus</name>
    <dbReference type="NCBI Taxonomy" id="4432"/>
    <lineage>
        <taxon>Eukaryota</taxon>
        <taxon>Viridiplantae</taxon>
        <taxon>Streptophyta</taxon>
        <taxon>Embryophyta</taxon>
        <taxon>Tracheophyta</taxon>
        <taxon>Spermatophyta</taxon>
        <taxon>Magnoliopsida</taxon>
        <taxon>Proteales</taxon>
        <taxon>Nelumbonaceae</taxon>
        <taxon>Nelumbo</taxon>
    </lineage>
</organism>
<keyword evidence="2" id="KW-1185">Reference proteome</keyword>
<evidence type="ECO:0000313" key="1">
    <source>
        <dbReference type="EMBL" id="DAD35285.1"/>
    </source>
</evidence>
<dbReference type="EMBL" id="DUZY01000004">
    <property type="protein sequence ID" value="DAD35285.1"/>
    <property type="molecule type" value="Genomic_DNA"/>
</dbReference>
<comment type="caution">
    <text evidence="1">The sequence shown here is derived from an EMBL/GenBank/DDBJ whole genome shotgun (WGS) entry which is preliminary data.</text>
</comment>
<accession>A0A822YVY7</accession>
<name>A0A822YVY7_NELNU</name>
<protein>
    <submittedName>
        <fullName evidence="1">Uncharacterized protein</fullName>
    </submittedName>
</protein>